<dbReference type="PROSITE" id="PS00362">
    <property type="entry name" value="RIBOSOMAL_S15"/>
    <property type="match status" value="1"/>
</dbReference>
<dbReference type="HAMAP" id="MF_01343_B">
    <property type="entry name" value="Ribosomal_uS15_B"/>
    <property type="match status" value="1"/>
</dbReference>
<evidence type="ECO:0000313" key="7">
    <source>
        <dbReference type="Proteomes" id="UP000814176"/>
    </source>
</evidence>
<keyword evidence="2 4" id="KW-0689">Ribosomal protein</keyword>
<protein>
    <submittedName>
        <fullName evidence="6">Mitochondrial ribosomal protein S15</fullName>
    </submittedName>
</protein>
<dbReference type="Gene3D" id="1.10.287.10">
    <property type="entry name" value="S15/NS1, RNA-binding"/>
    <property type="match status" value="1"/>
</dbReference>
<dbReference type="RefSeq" id="XP_047773778.1">
    <property type="nucleotide sequence ID" value="XM_047925105.1"/>
</dbReference>
<feature type="compositionally biased region" description="Basic residues" evidence="5">
    <location>
        <begin position="32"/>
        <end position="41"/>
    </location>
</feature>
<evidence type="ECO:0000256" key="4">
    <source>
        <dbReference type="RuleBase" id="RU003919"/>
    </source>
</evidence>
<keyword evidence="7" id="KW-1185">Reference proteome</keyword>
<sequence>MLRARLSQCTRTVASTSSAHSAHLHTTAALRVSHKGQSKNKRVLEKEAEDLQRTANRPHVVLGHRPGDEAKWTNCDLARVIVTEADVDTAPVPPPEARSPDDARPPPYMNFGVGEQERELLFDVLPNLSIEGSISERAKHNPAALAREEKYADAREAQKAVQFARLVALRNANAKGILFENKRRIVAAFSESEDVVDTGRPEVQAAIYTVRIRAVWNHLMEQKKDFISRQRLRELVHKRAKVLRYLKRVDIDRYERCLERIGVEPESVEGELVV</sequence>
<dbReference type="Proteomes" id="UP000814176">
    <property type="component" value="Unassembled WGS sequence"/>
</dbReference>
<accession>A0ABQ8K1C3</accession>
<organism evidence="6 7">
    <name type="scientific">Rhodofomes roseus</name>
    <dbReference type="NCBI Taxonomy" id="34475"/>
    <lineage>
        <taxon>Eukaryota</taxon>
        <taxon>Fungi</taxon>
        <taxon>Dikarya</taxon>
        <taxon>Basidiomycota</taxon>
        <taxon>Agaricomycotina</taxon>
        <taxon>Agaricomycetes</taxon>
        <taxon>Polyporales</taxon>
        <taxon>Rhodofomes</taxon>
    </lineage>
</organism>
<comment type="similarity">
    <text evidence="1 4">Belongs to the universal ribosomal protein uS15 family.</text>
</comment>
<dbReference type="SUPFAM" id="SSF47060">
    <property type="entry name" value="S15/NS1 RNA-binding domain"/>
    <property type="match status" value="1"/>
</dbReference>
<dbReference type="PANTHER" id="PTHR23321">
    <property type="entry name" value="RIBOSOMAL PROTEIN S15, BACTERIAL AND ORGANELLAR"/>
    <property type="match status" value="1"/>
</dbReference>
<name>A0ABQ8K1C3_9APHY</name>
<dbReference type="NCBIfam" id="TIGR00952">
    <property type="entry name" value="S15_bact"/>
    <property type="match status" value="1"/>
</dbReference>
<dbReference type="GeneID" id="72005837"/>
<feature type="compositionally biased region" description="Low complexity" evidence="5">
    <location>
        <begin position="14"/>
        <end position="30"/>
    </location>
</feature>
<evidence type="ECO:0000256" key="3">
    <source>
        <dbReference type="ARBA" id="ARBA00023274"/>
    </source>
</evidence>
<reference evidence="6 7" key="1">
    <citation type="journal article" date="2021" name="Environ. Microbiol.">
        <title>Gene family expansions and transcriptome signatures uncover fungal adaptations to wood decay.</title>
        <authorList>
            <person name="Hage H."/>
            <person name="Miyauchi S."/>
            <person name="Viragh M."/>
            <person name="Drula E."/>
            <person name="Min B."/>
            <person name="Chaduli D."/>
            <person name="Navarro D."/>
            <person name="Favel A."/>
            <person name="Norest M."/>
            <person name="Lesage-Meessen L."/>
            <person name="Balint B."/>
            <person name="Merenyi Z."/>
            <person name="de Eugenio L."/>
            <person name="Morin E."/>
            <person name="Martinez A.T."/>
            <person name="Baldrian P."/>
            <person name="Stursova M."/>
            <person name="Martinez M.J."/>
            <person name="Novotny C."/>
            <person name="Magnuson J.K."/>
            <person name="Spatafora J.W."/>
            <person name="Maurice S."/>
            <person name="Pangilinan J."/>
            <person name="Andreopoulos W."/>
            <person name="LaButti K."/>
            <person name="Hundley H."/>
            <person name="Na H."/>
            <person name="Kuo A."/>
            <person name="Barry K."/>
            <person name="Lipzen A."/>
            <person name="Henrissat B."/>
            <person name="Riley R."/>
            <person name="Ahrendt S."/>
            <person name="Nagy L.G."/>
            <person name="Grigoriev I.V."/>
            <person name="Martin F."/>
            <person name="Rosso M.N."/>
        </authorList>
    </citation>
    <scope>NUCLEOTIDE SEQUENCE [LARGE SCALE GENOMIC DNA]</scope>
    <source>
        <strain evidence="6 7">CIRM-BRFM 1785</strain>
    </source>
</reference>
<dbReference type="InterPro" id="IPR009068">
    <property type="entry name" value="uS15_NS1_RNA-bd_sf"/>
</dbReference>
<evidence type="ECO:0000256" key="2">
    <source>
        <dbReference type="ARBA" id="ARBA00022980"/>
    </source>
</evidence>
<feature type="region of interest" description="Disordered" evidence="5">
    <location>
        <begin position="88"/>
        <end position="107"/>
    </location>
</feature>
<evidence type="ECO:0000256" key="5">
    <source>
        <dbReference type="SAM" id="MobiDB-lite"/>
    </source>
</evidence>
<dbReference type="EMBL" id="JADCUA010000031">
    <property type="protein sequence ID" value="KAH9830474.1"/>
    <property type="molecule type" value="Genomic_DNA"/>
</dbReference>
<evidence type="ECO:0000256" key="1">
    <source>
        <dbReference type="ARBA" id="ARBA00008434"/>
    </source>
</evidence>
<comment type="caution">
    <text evidence="6">The sequence shown here is derived from an EMBL/GenBank/DDBJ whole genome shotgun (WGS) entry which is preliminary data.</text>
</comment>
<dbReference type="PANTHER" id="PTHR23321:SF26">
    <property type="entry name" value="SMALL RIBOSOMAL SUBUNIT PROTEIN US15M"/>
    <property type="match status" value="1"/>
</dbReference>
<gene>
    <name evidence="6" type="ORF">C8Q71DRAFT_786006</name>
</gene>
<keyword evidence="3 4" id="KW-0687">Ribonucleoprotein</keyword>
<dbReference type="InterPro" id="IPR005290">
    <property type="entry name" value="Ribosomal_uS15_bac-type"/>
</dbReference>
<feature type="region of interest" description="Disordered" evidence="5">
    <location>
        <begin position="14"/>
        <end position="43"/>
    </location>
</feature>
<evidence type="ECO:0000313" key="6">
    <source>
        <dbReference type="EMBL" id="KAH9830474.1"/>
    </source>
</evidence>
<dbReference type="Pfam" id="PF00312">
    <property type="entry name" value="Ribosomal_S15"/>
    <property type="match status" value="1"/>
</dbReference>
<dbReference type="InterPro" id="IPR000589">
    <property type="entry name" value="Ribosomal_uS15"/>
</dbReference>
<dbReference type="CDD" id="cd00353">
    <property type="entry name" value="Ribosomal_S15p_S13e"/>
    <property type="match status" value="1"/>
</dbReference>
<dbReference type="GO" id="GO:0005840">
    <property type="term" value="C:ribosome"/>
    <property type="evidence" value="ECO:0007669"/>
    <property type="project" value="UniProtKB-KW"/>
</dbReference>
<proteinExistence type="inferred from homology"/>
<dbReference type="SMART" id="SM01387">
    <property type="entry name" value="Ribosomal_S15"/>
    <property type="match status" value="1"/>
</dbReference>